<dbReference type="RefSeq" id="WP_179358126.1">
    <property type="nucleotide sequence ID" value="NZ_CP058627.1"/>
</dbReference>
<organism evidence="1 2">
    <name type="scientific">Chitinibacter bivalviorum</name>
    <dbReference type="NCBI Taxonomy" id="2739434"/>
    <lineage>
        <taxon>Bacteria</taxon>
        <taxon>Pseudomonadati</taxon>
        <taxon>Pseudomonadota</taxon>
        <taxon>Betaproteobacteria</taxon>
        <taxon>Neisseriales</taxon>
        <taxon>Chitinibacteraceae</taxon>
        <taxon>Chitinibacter</taxon>
    </lineage>
</organism>
<reference evidence="1 2" key="1">
    <citation type="submission" date="2020-07" db="EMBL/GenBank/DDBJ databases">
        <title>Complete genome sequence of Chitinibacter sp. 2T18.</title>
        <authorList>
            <person name="Bae J.-W."/>
            <person name="Choi J.-W."/>
        </authorList>
    </citation>
    <scope>NUCLEOTIDE SEQUENCE [LARGE SCALE GENOMIC DNA]</scope>
    <source>
        <strain evidence="1 2">2T18</strain>
    </source>
</reference>
<evidence type="ECO:0000313" key="2">
    <source>
        <dbReference type="Proteomes" id="UP000509597"/>
    </source>
</evidence>
<dbReference type="AlphaFoldDB" id="A0A7H9BHE0"/>
<protein>
    <submittedName>
        <fullName evidence="1">Uncharacterized protein</fullName>
    </submittedName>
</protein>
<accession>A0A7H9BHE0</accession>
<dbReference type="EMBL" id="CP058627">
    <property type="protein sequence ID" value="QLG88047.1"/>
    <property type="molecule type" value="Genomic_DNA"/>
</dbReference>
<proteinExistence type="predicted"/>
<dbReference type="KEGG" id="chiz:HQ393_07110"/>
<sequence length="71" mass="8227">MKERYHSLNLQPDFNPLDPTQVSDPACWLIGNTAQSLELMMTIRFRLHQRGLGIIHEPPVGVWDLTIDDER</sequence>
<keyword evidence="2" id="KW-1185">Reference proteome</keyword>
<gene>
    <name evidence="1" type="ORF">HQ393_07110</name>
</gene>
<dbReference type="Proteomes" id="UP000509597">
    <property type="component" value="Chromosome"/>
</dbReference>
<evidence type="ECO:0000313" key="1">
    <source>
        <dbReference type="EMBL" id="QLG88047.1"/>
    </source>
</evidence>
<name>A0A7H9BHE0_9NEIS</name>